<dbReference type="Gene3D" id="1.10.2020.10">
    <property type="entry name" value="uronate isomerase, domain 2, chain A"/>
    <property type="match status" value="1"/>
</dbReference>
<dbReference type="EMBL" id="JBHSJG010000031">
    <property type="protein sequence ID" value="MFC4987788.1"/>
    <property type="molecule type" value="Genomic_DNA"/>
</dbReference>
<comment type="catalytic activity">
    <reaction evidence="1">
        <text>D-glucuronate = D-fructuronate</text>
        <dbReference type="Rhea" id="RHEA:13049"/>
        <dbReference type="ChEBI" id="CHEBI:58720"/>
        <dbReference type="ChEBI" id="CHEBI:59863"/>
        <dbReference type="EC" id="5.3.1.12"/>
    </reaction>
</comment>
<accession>A0ABD5QDF5</accession>
<dbReference type="RefSeq" id="WP_380682959.1">
    <property type="nucleotide sequence ID" value="NZ_JBHSJG010000031.1"/>
</dbReference>
<evidence type="ECO:0000313" key="7">
    <source>
        <dbReference type="EMBL" id="MFC4987788.1"/>
    </source>
</evidence>
<comment type="pathway">
    <text evidence="2">Carbohydrate metabolism; pentose and glucuronate interconversion.</text>
</comment>
<evidence type="ECO:0000256" key="5">
    <source>
        <dbReference type="ARBA" id="ARBA00020555"/>
    </source>
</evidence>
<feature type="non-terminal residue" evidence="7">
    <location>
        <position position="207"/>
    </location>
</feature>
<evidence type="ECO:0000256" key="2">
    <source>
        <dbReference type="ARBA" id="ARBA00004892"/>
    </source>
</evidence>
<comment type="caution">
    <text evidence="7">The sequence shown here is derived from an EMBL/GenBank/DDBJ whole genome shotgun (WGS) entry which is preliminary data.</text>
</comment>
<keyword evidence="8" id="KW-1185">Reference proteome</keyword>
<dbReference type="Gene3D" id="3.20.20.140">
    <property type="entry name" value="Metal-dependent hydrolases"/>
    <property type="match status" value="1"/>
</dbReference>
<evidence type="ECO:0000313" key="8">
    <source>
        <dbReference type="Proteomes" id="UP001595925"/>
    </source>
</evidence>
<dbReference type="SUPFAM" id="SSF51556">
    <property type="entry name" value="Metallo-dependent hydrolases"/>
    <property type="match status" value="1"/>
</dbReference>
<organism evidence="7 8">
    <name type="scientific">Saliphagus infecundisoli</name>
    <dbReference type="NCBI Taxonomy" id="1849069"/>
    <lineage>
        <taxon>Archaea</taxon>
        <taxon>Methanobacteriati</taxon>
        <taxon>Methanobacteriota</taxon>
        <taxon>Stenosarchaea group</taxon>
        <taxon>Halobacteria</taxon>
        <taxon>Halobacteriales</taxon>
        <taxon>Natrialbaceae</taxon>
        <taxon>Saliphagus</taxon>
    </lineage>
</organism>
<gene>
    <name evidence="7" type="ORF">ACFPFO_08425</name>
</gene>
<dbReference type="GO" id="GO:0008880">
    <property type="term" value="F:glucuronate isomerase activity"/>
    <property type="evidence" value="ECO:0007669"/>
    <property type="project" value="UniProtKB-EC"/>
</dbReference>
<evidence type="ECO:0000256" key="6">
    <source>
        <dbReference type="ARBA" id="ARBA00023235"/>
    </source>
</evidence>
<evidence type="ECO:0000256" key="3">
    <source>
        <dbReference type="ARBA" id="ARBA00008397"/>
    </source>
</evidence>
<dbReference type="InterPro" id="IPR003766">
    <property type="entry name" value="Uronate_isomerase"/>
</dbReference>
<reference evidence="7 8" key="1">
    <citation type="journal article" date="2019" name="Int. J. Syst. Evol. Microbiol.">
        <title>The Global Catalogue of Microorganisms (GCM) 10K type strain sequencing project: providing services to taxonomists for standard genome sequencing and annotation.</title>
        <authorList>
            <consortium name="The Broad Institute Genomics Platform"/>
            <consortium name="The Broad Institute Genome Sequencing Center for Infectious Disease"/>
            <person name="Wu L."/>
            <person name="Ma J."/>
        </authorList>
    </citation>
    <scope>NUCLEOTIDE SEQUENCE [LARGE SCALE GENOMIC DNA]</scope>
    <source>
        <strain evidence="7 8">CGMCC 1.15824</strain>
    </source>
</reference>
<protein>
    <recommendedName>
        <fullName evidence="5">Uronate isomerase</fullName>
        <ecNumber evidence="4">5.3.1.12</ecNumber>
    </recommendedName>
</protein>
<dbReference type="PANTHER" id="PTHR30068">
    <property type="entry name" value="URONATE ISOMERASE"/>
    <property type="match status" value="1"/>
</dbReference>
<dbReference type="Pfam" id="PF02614">
    <property type="entry name" value="UxaC"/>
    <property type="match status" value="1"/>
</dbReference>
<dbReference type="InterPro" id="IPR032466">
    <property type="entry name" value="Metal_Hydrolase"/>
</dbReference>
<sequence length="207" mass="23595">MGFIDDDYLLETEAARSLYGEIADLPVVDPHTHADVREIVDDDGWDDIWEIEGATDHYVWALMRNRGVPERRITGDASNREKWEALAEVFPSFAGNPTYEWIHLDLRRRFGIEERISADTADEIWEETTAQLADDSMRPQSLLREMGVELLCSTDDPTSSLEYHDRAAEEIEDVSVLPTWRADRLLQPGTDDWAAFRAELAESTGVP</sequence>
<keyword evidence="6 7" id="KW-0413">Isomerase</keyword>
<comment type="similarity">
    <text evidence="3">Belongs to the metallo-dependent hydrolases superfamily. Uronate isomerase family.</text>
</comment>
<dbReference type="AlphaFoldDB" id="A0ABD5QDF5"/>
<name>A0ABD5QDF5_9EURY</name>
<dbReference type="PANTHER" id="PTHR30068:SF4">
    <property type="entry name" value="URONATE ISOMERASE"/>
    <property type="match status" value="1"/>
</dbReference>
<proteinExistence type="inferred from homology"/>
<dbReference type="EC" id="5.3.1.12" evidence="4"/>
<evidence type="ECO:0000256" key="1">
    <source>
        <dbReference type="ARBA" id="ARBA00001165"/>
    </source>
</evidence>
<dbReference type="Proteomes" id="UP001595925">
    <property type="component" value="Unassembled WGS sequence"/>
</dbReference>
<evidence type="ECO:0000256" key="4">
    <source>
        <dbReference type="ARBA" id="ARBA00012546"/>
    </source>
</evidence>